<keyword evidence="6 11" id="KW-0028">Amino-acid biosynthesis</keyword>
<evidence type="ECO:0000256" key="4">
    <source>
        <dbReference type="ARBA" id="ARBA00009392"/>
    </source>
</evidence>
<dbReference type="NCBIfam" id="TIGR03188">
    <property type="entry name" value="histidine_hisI"/>
    <property type="match status" value="1"/>
</dbReference>
<dbReference type="EC" id="3.6.1.31" evidence="11"/>
<evidence type="ECO:0000313" key="12">
    <source>
        <dbReference type="EMBL" id="GER02479.1"/>
    </source>
</evidence>
<proteinExistence type="inferred from homology"/>
<evidence type="ECO:0000313" key="13">
    <source>
        <dbReference type="Proteomes" id="UP000324996"/>
    </source>
</evidence>
<evidence type="ECO:0000256" key="6">
    <source>
        <dbReference type="ARBA" id="ARBA00022605"/>
    </source>
</evidence>
<dbReference type="GO" id="GO:0000105">
    <property type="term" value="P:L-histidine biosynthetic process"/>
    <property type="evidence" value="ECO:0007669"/>
    <property type="project" value="UniProtKB-UniRule"/>
</dbReference>
<evidence type="ECO:0000256" key="3">
    <source>
        <dbReference type="ARBA" id="ARBA00005204"/>
    </source>
</evidence>
<dbReference type="EMBL" id="BKCN01000001">
    <property type="protein sequence ID" value="GER02479.1"/>
    <property type="molecule type" value="Genomic_DNA"/>
</dbReference>
<dbReference type="AlphaFoldDB" id="A0A5A7N5X6"/>
<dbReference type="InterPro" id="IPR008179">
    <property type="entry name" value="HisE"/>
</dbReference>
<comment type="catalytic activity">
    <reaction evidence="1 11">
        <text>1-(5-phospho-beta-D-ribosyl)-ATP + H2O = 1-(5-phospho-beta-D-ribosyl)-5'-AMP + diphosphate + H(+)</text>
        <dbReference type="Rhea" id="RHEA:22828"/>
        <dbReference type="ChEBI" id="CHEBI:15377"/>
        <dbReference type="ChEBI" id="CHEBI:15378"/>
        <dbReference type="ChEBI" id="CHEBI:33019"/>
        <dbReference type="ChEBI" id="CHEBI:59457"/>
        <dbReference type="ChEBI" id="CHEBI:73183"/>
        <dbReference type="EC" id="3.6.1.31"/>
    </reaction>
</comment>
<gene>
    <name evidence="11 12" type="primary">hisE</name>
    <name evidence="12" type="ORF">JCM17846_01610</name>
</gene>
<dbReference type="GO" id="GO:0005737">
    <property type="term" value="C:cytoplasm"/>
    <property type="evidence" value="ECO:0007669"/>
    <property type="project" value="UniProtKB-SubCell"/>
</dbReference>
<evidence type="ECO:0000256" key="11">
    <source>
        <dbReference type="HAMAP-Rule" id="MF_01020"/>
    </source>
</evidence>
<evidence type="ECO:0000256" key="1">
    <source>
        <dbReference type="ARBA" id="ARBA00001460"/>
    </source>
</evidence>
<keyword evidence="9 11" id="KW-0067">ATP-binding</keyword>
<keyword evidence="8 11" id="KW-0378">Hydrolase</keyword>
<keyword evidence="7 11" id="KW-0547">Nucleotide-binding</keyword>
<evidence type="ECO:0000256" key="2">
    <source>
        <dbReference type="ARBA" id="ARBA00004496"/>
    </source>
</evidence>
<keyword evidence="5 11" id="KW-0963">Cytoplasm</keyword>
<dbReference type="SUPFAM" id="SSF101386">
    <property type="entry name" value="all-alpha NTP pyrophosphatases"/>
    <property type="match status" value="1"/>
</dbReference>
<dbReference type="NCBIfam" id="NF001611">
    <property type="entry name" value="PRK00400.1-3"/>
    <property type="match status" value="1"/>
</dbReference>
<keyword evidence="10 11" id="KW-0368">Histidine biosynthesis</keyword>
<dbReference type="UniPathway" id="UPA00031">
    <property type="reaction ID" value="UER00007"/>
</dbReference>
<reference evidence="12 13" key="1">
    <citation type="submission" date="2019-09" db="EMBL/GenBank/DDBJ databases">
        <title>NBRP : Genome information of microbial organism related human and environment.</title>
        <authorList>
            <person name="Hattori M."/>
            <person name="Oshima K."/>
            <person name="Inaba H."/>
            <person name="Suda W."/>
            <person name="Sakamoto M."/>
            <person name="Iino T."/>
            <person name="Kitahara M."/>
            <person name="Oshida Y."/>
            <person name="Iida T."/>
            <person name="Kudo T."/>
            <person name="Itoh T."/>
            <person name="Ohkuma M."/>
        </authorList>
    </citation>
    <scope>NUCLEOTIDE SEQUENCE [LARGE SCALE GENOMIC DNA]</scope>
    <source>
        <strain evidence="12 13">Q-1</strain>
    </source>
</reference>
<keyword evidence="13" id="KW-1185">Reference proteome</keyword>
<dbReference type="Gene3D" id="1.10.287.1080">
    <property type="entry name" value="MazG-like"/>
    <property type="match status" value="1"/>
</dbReference>
<dbReference type="Pfam" id="PF01503">
    <property type="entry name" value="PRA-PH"/>
    <property type="match status" value="1"/>
</dbReference>
<sequence>MTDEQPAAPIDWAALNRLYATLIARKSADPEQSYVARLYGKGRQKIAQKLGEEAVETALAGVLDDRAGIISESADLLFHLMVLWADAGIAPDDIMAELTRREGLSGLDEKKRRTL</sequence>
<protein>
    <recommendedName>
        <fullName evidence="11">Phosphoribosyl-ATP pyrophosphatase</fullName>
        <shortName evidence="11">PRA-PH</shortName>
        <ecNumber evidence="11">3.6.1.31</ecNumber>
    </recommendedName>
</protein>
<dbReference type="PANTHER" id="PTHR42945:SF9">
    <property type="entry name" value="HISTIDINE BIOSYNTHESIS BIFUNCTIONAL PROTEIN HISIE"/>
    <property type="match status" value="1"/>
</dbReference>
<dbReference type="InterPro" id="IPR021130">
    <property type="entry name" value="PRib-ATP_PPHydrolase-like"/>
</dbReference>
<dbReference type="GO" id="GO:0004636">
    <property type="term" value="F:phosphoribosyl-ATP diphosphatase activity"/>
    <property type="evidence" value="ECO:0007669"/>
    <property type="project" value="UniProtKB-UniRule"/>
</dbReference>
<name>A0A5A7N5X6_9PROT</name>
<dbReference type="HAMAP" id="MF_01020">
    <property type="entry name" value="HisE"/>
    <property type="match status" value="1"/>
</dbReference>
<dbReference type="RefSeq" id="WP_042088206.1">
    <property type="nucleotide sequence ID" value="NZ_BKCN01000001.1"/>
</dbReference>
<comment type="pathway">
    <text evidence="3 11">Amino-acid biosynthesis; L-histidine biosynthesis; L-histidine from 5-phospho-alpha-D-ribose 1-diphosphate: step 2/9.</text>
</comment>
<evidence type="ECO:0000256" key="9">
    <source>
        <dbReference type="ARBA" id="ARBA00022840"/>
    </source>
</evidence>
<organism evidence="12 13">
    <name type="scientific">Iodidimonas nitroreducens</name>
    <dbReference type="NCBI Taxonomy" id="1236968"/>
    <lineage>
        <taxon>Bacteria</taxon>
        <taxon>Pseudomonadati</taxon>
        <taxon>Pseudomonadota</taxon>
        <taxon>Alphaproteobacteria</taxon>
        <taxon>Iodidimonadales</taxon>
        <taxon>Iodidimonadaceae</taxon>
        <taxon>Iodidimonas</taxon>
    </lineage>
</organism>
<dbReference type="PANTHER" id="PTHR42945">
    <property type="entry name" value="HISTIDINE BIOSYNTHESIS BIFUNCTIONAL PROTEIN"/>
    <property type="match status" value="1"/>
</dbReference>
<evidence type="ECO:0000256" key="7">
    <source>
        <dbReference type="ARBA" id="ARBA00022741"/>
    </source>
</evidence>
<dbReference type="Proteomes" id="UP000324996">
    <property type="component" value="Unassembled WGS sequence"/>
</dbReference>
<dbReference type="NCBIfam" id="NF001613">
    <property type="entry name" value="PRK00400.1-5"/>
    <property type="match status" value="1"/>
</dbReference>
<comment type="caution">
    <text evidence="12">The sequence shown here is derived from an EMBL/GenBank/DDBJ whole genome shotgun (WGS) entry which is preliminary data.</text>
</comment>
<evidence type="ECO:0000256" key="8">
    <source>
        <dbReference type="ARBA" id="ARBA00022801"/>
    </source>
</evidence>
<evidence type="ECO:0000256" key="5">
    <source>
        <dbReference type="ARBA" id="ARBA00022490"/>
    </source>
</evidence>
<comment type="similarity">
    <text evidence="4 11">Belongs to the PRA-PH family.</text>
</comment>
<comment type="subcellular location">
    <subcellularLocation>
        <location evidence="2 11">Cytoplasm</location>
    </subcellularLocation>
</comment>
<dbReference type="GO" id="GO:0005524">
    <property type="term" value="F:ATP binding"/>
    <property type="evidence" value="ECO:0007669"/>
    <property type="project" value="UniProtKB-KW"/>
</dbReference>
<evidence type="ECO:0000256" key="10">
    <source>
        <dbReference type="ARBA" id="ARBA00023102"/>
    </source>
</evidence>
<accession>A0A5A7N5X6</accession>
<dbReference type="CDD" id="cd11534">
    <property type="entry name" value="NTP-PPase_HisIE_like"/>
    <property type="match status" value="1"/>
</dbReference>